<comment type="caution">
    <text evidence="16">The sequence shown here is derived from an EMBL/GenBank/DDBJ whole genome shotgun (WGS) entry which is preliminary data.</text>
</comment>
<accession>A0AAV6ZJK5</accession>
<dbReference type="FunFam" id="1.20.1070.10:FF:000010">
    <property type="entry name" value="Olfactory receptor"/>
    <property type="match status" value="1"/>
</dbReference>
<evidence type="ECO:0000256" key="13">
    <source>
        <dbReference type="RuleBase" id="RU000688"/>
    </source>
</evidence>
<keyword evidence="6 14" id="KW-1133">Transmembrane helix</keyword>
<evidence type="ECO:0000256" key="14">
    <source>
        <dbReference type="RuleBase" id="RU363047"/>
    </source>
</evidence>
<dbReference type="InterPro" id="IPR050939">
    <property type="entry name" value="Olfactory_GPCR1"/>
</dbReference>
<keyword evidence="7 13" id="KW-0297">G-protein coupled receptor</keyword>
<dbReference type="Gene3D" id="1.20.1070.10">
    <property type="entry name" value="Rhodopsin 7-helix transmembrane proteins"/>
    <property type="match status" value="1"/>
</dbReference>
<dbReference type="SUPFAM" id="SSF81321">
    <property type="entry name" value="Family A G protein-coupled receptor-like"/>
    <property type="match status" value="1"/>
</dbReference>
<dbReference type="PANTHER" id="PTHR24242">
    <property type="entry name" value="G-PROTEIN COUPLED RECEPTOR"/>
    <property type="match status" value="1"/>
</dbReference>
<keyword evidence="3 14" id="KW-0716">Sensory transduction</keyword>
<feature type="transmembrane region" description="Helical" evidence="14">
    <location>
        <begin position="96"/>
        <end position="118"/>
    </location>
</feature>
<evidence type="ECO:0000256" key="7">
    <source>
        <dbReference type="ARBA" id="ARBA00023040"/>
    </source>
</evidence>
<reference evidence="16" key="1">
    <citation type="thesis" date="2020" institute="ProQuest LLC" country="789 East Eisenhower Parkway, Ann Arbor, MI, USA">
        <title>Comparative Genomics and Chromosome Evolution.</title>
        <authorList>
            <person name="Mudd A.B."/>
        </authorList>
    </citation>
    <scope>NUCLEOTIDE SEQUENCE</scope>
    <source>
        <strain evidence="16">237g6f4</strain>
        <tissue evidence="16">Blood</tissue>
    </source>
</reference>
<comment type="subcellular location">
    <subcellularLocation>
        <location evidence="1 14">Cell membrane</location>
        <topology evidence="1 14">Multi-pass membrane protein</topology>
    </subcellularLocation>
</comment>
<organism evidence="16 17">
    <name type="scientific">Engystomops pustulosus</name>
    <name type="common">Tungara frog</name>
    <name type="synonym">Physalaemus pustulosus</name>
    <dbReference type="NCBI Taxonomy" id="76066"/>
    <lineage>
        <taxon>Eukaryota</taxon>
        <taxon>Metazoa</taxon>
        <taxon>Chordata</taxon>
        <taxon>Craniata</taxon>
        <taxon>Vertebrata</taxon>
        <taxon>Euteleostomi</taxon>
        <taxon>Amphibia</taxon>
        <taxon>Batrachia</taxon>
        <taxon>Anura</taxon>
        <taxon>Neobatrachia</taxon>
        <taxon>Hyloidea</taxon>
        <taxon>Leptodactylidae</taxon>
        <taxon>Leiuperinae</taxon>
        <taxon>Engystomops</taxon>
    </lineage>
</organism>
<name>A0AAV6ZJK5_ENGPU</name>
<sequence>NQTKVEEFILLGFQNLGPFRIPFFVLIAFLYIATVASNLSIFCLITTSSSYKMKSPMYIFLSHLSLSDVLISTNVAPNALQVILLGHTSIPILGCITQLYFFGVSTISECTLLTVMSYDRYLAICRPLRYTSIMNDKLLNGLIIYSWSVGFLQPLITHTLILQLDFCGPNVIDHFFCDVAPLLELSCSDQTLAKIEVSIVALFVGLLQLLFIIITYILIFSSIFHMSSKSGKEKALSTCSSHLAVVCTYYGTLIILYLSPSRGYSFSLNKMLSLINTVVTPFFNPIIYTLRNQEIRLALKVFLRV</sequence>
<proteinExistence type="inferred from homology"/>
<keyword evidence="11" id="KW-0325">Glycoprotein</keyword>
<dbReference type="PROSITE" id="PS50262">
    <property type="entry name" value="G_PROTEIN_RECEP_F1_2"/>
    <property type="match status" value="1"/>
</dbReference>
<evidence type="ECO:0000313" key="17">
    <source>
        <dbReference type="Proteomes" id="UP000824782"/>
    </source>
</evidence>
<keyword evidence="2 14" id="KW-1003">Cell membrane</keyword>
<feature type="domain" description="G-protein coupled receptors family 1 profile" evidence="15">
    <location>
        <begin position="37"/>
        <end position="288"/>
    </location>
</feature>
<keyword evidence="5 14" id="KW-0552">Olfaction</keyword>
<protein>
    <recommendedName>
        <fullName evidence="14">Olfactory receptor</fullName>
    </recommendedName>
</protein>
<dbReference type="EMBL" id="WNYA01000165">
    <property type="protein sequence ID" value="KAG8549594.1"/>
    <property type="molecule type" value="Genomic_DNA"/>
</dbReference>
<feature type="transmembrane region" description="Helical" evidence="14">
    <location>
        <begin position="236"/>
        <end position="259"/>
    </location>
</feature>
<evidence type="ECO:0000256" key="9">
    <source>
        <dbReference type="ARBA" id="ARBA00023157"/>
    </source>
</evidence>
<keyword evidence="4 13" id="KW-0812">Transmembrane</keyword>
<feature type="transmembrane region" description="Helical" evidence="14">
    <location>
        <begin position="199"/>
        <end position="224"/>
    </location>
</feature>
<evidence type="ECO:0000313" key="16">
    <source>
        <dbReference type="EMBL" id="KAG8549594.1"/>
    </source>
</evidence>
<dbReference type="PROSITE" id="PS00237">
    <property type="entry name" value="G_PROTEIN_RECEP_F1_1"/>
    <property type="match status" value="1"/>
</dbReference>
<evidence type="ECO:0000259" key="15">
    <source>
        <dbReference type="PROSITE" id="PS50262"/>
    </source>
</evidence>
<dbReference type="PRINTS" id="PR00245">
    <property type="entry name" value="OLFACTORYR"/>
</dbReference>
<gene>
    <name evidence="16" type="ORF">GDO81_020679</name>
</gene>
<keyword evidence="17" id="KW-1185">Reference proteome</keyword>
<evidence type="ECO:0000256" key="2">
    <source>
        <dbReference type="ARBA" id="ARBA00022475"/>
    </source>
</evidence>
<evidence type="ECO:0000256" key="5">
    <source>
        <dbReference type="ARBA" id="ARBA00022725"/>
    </source>
</evidence>
<dbReference type="InterPro" id="IPR000276">
    <property type="entry name" value="GPCR_Rhodpsn"/>
</dbReference>
<feature type="transmembrane region" description="Helical" evidence="14">
    <location>
        <begin position="271"/>
        <end position="290"/>
    </location>
</feature>
<keyword evidence="9" id="KW-1015">Disulfide bond</keyword>
<dbReference type="GO" id="GO:0004984">
    <property type="term" value="F:olfactory receptor activity"/>
    <property type="evidence" value="ECO:0007669"/>
    <property type="project" value="InterPro"/>
</dbReference>
<feature type="transmembrane region" description="Helical" evidence="14">
    <location>
        <begin position="138"/>
        <end position="156"/>
    </location>
</feature>
<feature type="transmembrane region" description="Helical" evidence="14">
    <location>
        <begin position="57"/>
        <end position="76"/>
    </location>
</feature>
<dbReference type="InterPro" id="IPR017452">
    <property type="entry name" value="GPCR_Rhodpsn_7TM"/>
</dbReference>
<dbReference type="PANTHER" id="PTHR24242:SF253">
    <property type="entry name" value="OLFACTORY RECEPTOR-RELATED"/>
    <property type="match status" value="1"/>
</dbReference>
<dbReference type="Proteomes" id="UP000824782">
    <property type="component" value="Unassembled WGS sequence"/>
</dbReference>
<evidence type="ECO:0000256" key="10">
    <source>
        <dbReference type="ARBA" id="ARBA00023170"/>
    </source>
</evidence>
<comment type="similarity">
    <text evidence="13">Belongs to the G-protein coupled receptor 1 family.</text>
</comment>
<dbReference type="Pfam" id="PF13853">
    <property type="entry name" value="7tm_4"/>
    <property type="match status" value="1"/>
</dbReference>
<keyword evidence="12 13" id="KW-0807">Transducer</keyword>
<evidence type="ECO:0000256" key="11">
    <source>
        <dbReference type="ARBA" id="ARBA00023180"/>
    </source>
</evidence>
<dbReference type="AlphaFoldDB" id="A0AAV6ZJK5"/>
<evidence type="ECO:0000256" key="6">
    <source>
        <dbReference type="ARBA" id="ARBA00022989"/>
    </source>
</evidence>
<keyword evidence="8 14" id="KW-0472">Membrane</keyword>
<dbReference type="InterPro" id="IPR000725">
    <property type="entry name" value="Olfact_rcpt"/>
</dbReference>
<feature type="transmembrane region" description="Helical" evidence="14">
    <location>
        <begin position="21"/>
        <end position="45"/>
    </location>
</feature>
<keyword evidence="10 13" id="KW-0675">Receptor</keyword>
<evidence type="ECO:0000256" key="1">
    <source>
        <dbReference type="ARBA" id="ARBA00004651"/>
    </source>
</evidence>
<evidence type="ECO:0000256" key="4">
    <source>
        <dbReference type="ARBA" id="ARBA00022692"/>
    </source>
</evidence>
<feature type="non-terminal residue" evidence="16">
    <location>
        <position position="1"/>
    </location>
</feature>
<evidence type="ECO:0000256" key="8">
    <source>
        <dbReference type="ARBA" id="ARBA00023136"/>
    </source>
</evidence>
<dbReference type="GO" id="GO:0005886">
    <property type="term" value="C:plasma membrane"/>
    <property type="evidence" value="ECO:0007669"/>
    <property type="project" value="UniProtKB-SubCell"/>
</dbReference>
<evidence type="ECO:0000256" key="12">
    <source>
        <dbReference type="ARBA" id="ARBA00023224"/>
    </source>
</evidence>
<dbReference type="PRINTS" id="PR00237">
    <property type="entry name" value="GPCRRHODOPSN"/>
</dbReference>
<evidence type="ECO:0000256" key="3">
    <source>
        <dbReference type="ARBA" id="ARBA00022606"/>
    </source>
</evidence>
<dbReference type="GO" id="GO:0004930">
    <property type="term" value="F:G protein-coupled receptor activity"/>
    <property type="evidence" value="ECO:0007669"/>
    <property type="project" value="UniProtKB-KW"/>
</dbReference>